<keyword evidence="2" id="KW-1133">Transmembrane helix</keyword>
<keyword evidence="4" id="KW-1185">Reference proteome</keyword>
<dbReference type="AlphaFoldDB" id="A0A448HIQ1"/>
<reference evidence="3 4" key="1">
    <citation type="submission" date="2018-12" db="EMBL/GenBank/DDBJ databases">
        <authorList>
            <consortium name="Pathogen Informatics"/>
        </authorList>
    </citation>
    <scope>NUCLEOTIDE SEQUENCE [LARGE SCALE GENOMIC DNA]</scope>
    <source>
        <strain evidence="3 4">NCTC11636</strain>
    </source>
</reference>
<dbReference type="Proteomes" id="UP000266895">
    <property type="component" value="Chromosome"/>
</dbReference>
<evidence type="ECO:0000313" key="3">
    <source>
        <dbReference type="EMBL" id="VEG29416.1"/>
    </source>
</evidence>
<protein>
    <submittedName>
        <fullName evidence="3">Uncharacterized protein</fullName>
    </submittedName>
</protein>
<dbReference type="KEGG" id="ahw:NCTC11636_02038"/>
<keyword evidence="2" id="KW-0472">Membrane</keyword>
<feature type="transmembrane region" description="Helical" evidence="2">
    <location>
        <begin position="63"/>
        <end position="79"/>
    </location>
</feature>
<sequence>MARDMGARVRDWFNGGDPQGRRKVAAWARGYDDRRPEGYTFGMMGPALGLSLLAAVLYPLTKGYGSVVALALAAFLLLGRQMIERQVAADVSDLVEAERQYGRTRNPEYLDFAELRAAGMLEDNKMLTAPTRQWLGEKVEWARREKARTEERAAAGATQAARPGAGSKTEPGPLAGGSGQAGQDALTEQDAQAPGDGAHDTAEEAL</sequence>
<keyword evidence="2" id="KW-0812">Transmembrane</keyword>
<dbReference type="OrthoDB" id="5689045at2"/>
<accession>A0A448HIQ1</accession>
<dbReference type="EMBL" id="LR134350">
    <property type="protein sequence ID" value="VEG29416.1"/>
    <property type="molecule type" value="Genomic_DNA"/>
</dbReference>
<proteinExistence type="predicted"/>
<gene>
    <name evidence="3" type="ORF">NCTC11636_02038</name>
</gene>
<evidence type="ECO:0000256" key="2">
    <source>
        <dbReference type="SAM" id="Phobius"/>
    </source>
</evidence>
<feature type="compositionally biased region" description="Basic and acidic residues" evidence="1">
    <location>
        <begin position="197"/>
        <end position="206"/>
    </location>
</feature>
<feature type="compositionally biased region" description="Low complexity" evidence="1">
    <location>
        <begin position="154"/>
        <end position="166"/>
    </location>
</feature>
<organism evidence="3 4">
    <name type="scientific">Actinomyces howellii</name>
    <dbReference type="NCBI Taxonomy" id="52771"/>
    <lineage>
        <taxon>Bacteria</taxon>
        <taxon>Bacillati</taxon>
        <taxon>Actinomycetota</taxon>
        <taxon>Actinomycetes</taxon>
        <taxon>Actinomycetales</taxon>
        <taxon>Actinomycetaceae</taxon>
        <taxon>Actinomyces</taxon>
    </lineage>
</organism>
<evidence type="ECO:0000256" key="1">
    <source>
        <dbReference type="SAM" id="MobiDB-lite"/>
    </source>
</evidence>
<name>A0A448HIQ1_9ACTO</name>
<evidence type="ECO:0000313" key="4">
    <source>
        <dbReference type="Proteomes" id="UP000266895"/>
    </source>
</evidence>
<dbReference type="RefSeq" id="WP_126383016.1">
    <property type="nucleotide sequence ID" value="NZ_LR134350.1"/>
</dbReference>
<feature type="region of interest" description="Disordered" evidence="1">
    <location>
        <begin position="145"/>
        <end position="206"/>
    </location>
</feature>
<feature type="transmembrane region" description="Helical" evidence="2">
    <location>
        <begin position="39"/>
        <end position="57"/>
    </location>
</feature>